<dbReference type="InterPro" id="IPR006070">
    <property type="entry name" value="Sua5-like_dom"/>
</dbReference>
<dbReference type="PANTHER" id="PTHR17490">
    <property type="entry name" value="SUA5"/>
    <property type="match status" value="1"/>
</dbReference>
<evidence type="ECO:0000256" key="11">
    <source>
        <dbReference type="ARBA" id="ARBA00029774"/>
    </source>
</evidence>
<keyword evidence="16" id="KW-1185">Reference proteome</keyword>
<dbReference type="Gene3D" id="3.40.50.11030">
    <property type="entry name" value="Threonylcarbamoyl-AMP synthase, C-terminal domain"/>
    <property type="match status" value="1"/>
</dbReference>
<comment type="catalytic activity">
    <reaction evidence="12 13">
        <text>L-threonine + hydrogencarbonate + ATP = L-threonylcarbamoyladenylate + diphosphate + H2O</text>
        <dbReference type="Rhea" id="RHEA:36407"/>
        <dbReference type="ChEBI" id="CHEBI:15377"/>
        <dbReference type="ChEBI" id="CHEBI:17544"/>
        <dbReference type="ChEBI" id="CHEBI:30616"/>
        <dbReference type="ChEBI" id="CHEBI:33019"/>
        <dbReference type="ChEBI" id="CHEBI:57926"/>
        <dbReference type="ChEBI" id="CHEBI:73682"/>
        <dbReference type="EC" id="2.7.7.87"/>
    </reaction>
</comment>
<name>A0ABR2JTZ2_9EUKA</name>
<evidence type="ECO:0000256" key="12">
    <source>
        <dbReference type="ARBA" id="ARBA00048366"/>
    </source>
</evidence>
<reference evidence="15 16" key="1">
    <citation type="submission" date="2024-04" db="EMBL/GenBank/DDBJ databases">
        <title>Tritrichomonas musculus Genome.</title>
        <authorList>
            <person name="Alves-Ferreira E."/>
            <person name="Grigg M."/>
            <person name="Lorenzi H."/>
            <person name="Galac M."/>
        </authorList>
    </citation>
    <scope>NUCLEOTIDE SEQUENCE [LARGE SCALE GENOMIC DNA]</scope>
    <source>
        <strain evidence="15 16">EAF2021</strain>
    </source>
</reference>
<dbReference type="InterPro" id="IPR050156">
    <property type="entry name" value="TC-AMP_synthase_SUA5"/>
</dbReference>
<evidence type="ECO:0000256" key="7">
    <source>
        <dbReference type="ARBA" id="ARBA00022694"/>
    </source>
</evidence>
<evidence type="ECO:0000256" key="2">
    <source>
        <dbReference type="ARBA" id="ARBA00007663"/>
    </source>
</evidence>
<dbReference type="PIRSF" id="PIRSF004930">
    <property type="entry name" value="Tln_factor_SUA5"/>
    <property type="match status" value="1"/>
</dbReference>
<evidence type="ECO:0000259" key="14">
    <source>
        <dbReference type="PROSITE" id="PS51163"/>
    </source>
</evidence>
<protein>
    <recommendedName>
        <fullName evidence="4 13">Threonylcarbamoyl-AMP synthase</fullName>
        <shortName evidence="13">TC-AMP synthase</shortName>
        <ecNumber evidence="3 13">2.7.7.87</ecNumber>
    </recommendedName>
    <alternativeName>
        <fullName evidence="11 13">L-threonylcarbamoyladenylate synthase</fullName>
    </alternativeName>
</protein>
<gene>
    <name evidence="15" type="ORF">M9Y10_044920</name>
</gene>
<keyword evidence="9 13" id="KW-0547">Nucleotide-binding</keyword>
<comment type="function">
    <text evidence="13">Required for the formation of a threonylcarbamoyl group on adenosine at position 37 (t(6)A37) in tRNAs that read codons beginning with adenine.</text>
</comment>
<evidence type="ECO:0000256" key="5">
    <source>
        <dbReference type="ARBA" id="ARBA00022490"/>
    </source>
</evidence>
<keyword evidence="10 13" id="KW-0067">ATP-binding</keyword>
<dbReference type="PROSITE" id="PS51163">
    <property type="entry name" value="YRDC"/>
    <property type="match status" value="1"/>
</dbReference>
<dbReference type="Gene3D" id="3.90.870.10">
    <property type="entry name" value="DHBP synthase"/>
    <property type="match status" value="1"/>
</dbReference>
<comment type="subcellular location">
    <subcellularLocation>
        <location evidence="1 13">Cytoplasm</location>
    </subcellularLocation>
</comment>
<dbReference type="InterPro" id="IPR010923">
    <property type="entry name" value="T(6)A37_SUA5"/>
</dbReference>
<comment type="similarity">
    <text evidence="2 13">Belongs to the SUA5 family.</text>
</comment>
<keyword evidence="5 13" id="KW-0963">Cytoplasm</keyword>
<evidence type="ECO:0000313" key="16">
    <source>
        <dbReference type="Proteomes" id="UP001470230"/>
    </source>
</evidence>
<dbReference type="InterPro" id="IPR038385">
    <property type="entry name" value="Sua5/YwlC_C"/>
</dbReference>
<dbReference type="Pfam" id="PF01300">
    <property type="entry name" value="Sua5_yciO_yrdC"/>
    <property type="match status" value="1"/>
</dbReference>
<dbReference type="SUPFAM" id="SSF55821">
    <property type="entry name" value="YrdC/RibB"/>
    <property type="match status" value="1"/>
</dbReference>
<dbReference type="NCBIfam" id="TIGR00057">
    <property type="entry name" value="L-threonylcarbamoyladenylate synthase"/>
    <property type="match status" value="1"/>
</dbReference>
<evidence type="ECO:0000256" key="10">
    <source>
        <dbReference type="ARBA" id="ARBA00022840"/>
    </source>
</evidence>
<evidence type="ECO:0000256" key="13">
    <source>
        <dbReference type="PIRNR" id="PIRNR004930"/>
    </source>
</evidence>
<keyword evidence="8 13" id="KW-0548">Nucleotidyltransferase</keyword>
<keyword evidence="7 13" id="KW-0819">tRNA processing</keyword>
<evidence type="ECO:0000256" key="4">
    <source>
        <dbReference type="ARBA" id="ARBA00015492"/>
    </source>
</evidence>
<keyword evidence="6 13" id="KW-0808">Transferase</keyword>
<dbReference type="EMBL" id="JAPFFF010000009">
    <property type="protein sequence ID" value="KAK8882278.1"/>
    <property type="molecule type" value="Genomic_DNA"/>
</dbReference>
<evidence type="ECO:0000256" key="8">
    <source>
        <dbReference type="ARBA" id="ARBA00022695"/>
    </source>
</evidence>
<dbReference type="InterPro" id="IPR017945">
    <property type="entry name" value="DHBP_synth_RibB-like_a/b_dom"/>
</dbReference>
<feature type="domain" description="YrdC-like" evidence="14">
    <location>
        <begin position="9"/>
        <end position="198"/>
    </location>
</feature>
<evidence type="ECO:0000256" key="9">
    <source>
        <dbReference type="ARBA" id="ARBA00022741"/>
    </source>
</evidence>
<organism evidence="15 16">
    <name type="scientific">Tritrichomonas musculus</name>
    <dbReference type="NCBI Taxonomy" id="1915356"/>
    <lineage>
        <taxon>Eukaryota</taxon>
        <taxon>Metamonada</taxon>
        <taxon>Parabasalia</taxon>
        <taxon>Tritrichomonadida</taxon>
        <taxon>Tritrichomonadidae</taxon>
        <taxon>Tritrichomonas</taxon>
    </lineage>
</organism>
<accession>A0ABR2JTZ2</accession>
<evidence type="ECO:0000256" key="3">
    <source>
        <dbReference type="ARBA" id="ARBA00012584"/>
    </source>
</evidence>
<evidence type="ECO:0000256" key="6">
    <source>
        <dbReference type="ARBA" id="ARBA00022679"/>
    </source>
</evidence>
<evidence type="ECO:0000256" key="1">
    <source>
        <dbReference type="ARBA" id="ARBA00004496"/>
    </source>
</evidence>
<comment type="caution">
    <text evidence="15">The sequence shown here is derived from an EMBL/GenBank/DDBJ whole genome shotgun (WGS) entry which is preliminary data.</text>
</comment>
<evidence type="ECO:0000313" key="15">
    <source>
        <dbReference type="EMBL" id="KAK8882278.1"/>
    </source>
</evidence>
<proteinExistence type="inferred from homology"/>
<dbReference type="EC" id="2.7.7.87" evidence="3 13"/>
<dbReference type="Pfam" id="PF03481">
    <property type="entry name" value="Sua5_C"/>
    <property type="match status" value="1"/>
</dbReference>
<dbReference type="Proteomes" id="UP001470230">
    <property type="component" value="Unassembled WGS sequence"/>
</dbReference>
<sequence>MAKIISTSEEDLATAAKQIKEGGLVAFPTETVYGLGARLDDKSLSQIFAAKHRPFSDPLICHFDKAENARKVLILTDEENEVFNKLAESFWPGPLTIVAPASSAVPPLVMAGTGCVGVRVPSHPVAHRFLELCGESVAAPSANLFGHVSPTSVEHVKNDLGNTPGLLIISGGKATIGIESTVVRLVGKTITVLRPGFITIGQLDTCSPGNVKSVKSDKNTMKLASPGHEKRHYAPNLDTFLAKISNDDKDAEEIPKDAVIIDFNRKFASVSSKALRYFDLSPVGCVADAINKIYDTLREAETTPGAKVCLVAYVTESGKEGDSHDNELVTSLNDRLLRSASHRIKNYKLI</sequence>
<dbReference type="PANTHER" id="PTHR17490:SF16">
    <property type="entry name" value="THREONYLCARBAMOYL-AMP SYNTHASE"/>
    <property type="match status" value="1"/>
</dbReference>
<dbReference type="InterPro" id="IPR005145">
    <property type="entry name" value="Sua5_C"/>
</dbReference>